<dbReference type="Proteomes" id="UP000637628">
    <property type="component" value="Unassembled WGS sequence"/>
</dbReference>
<dbReference type="InterPro" id="IPR004175">
    <property type="entry name" value="RNA_CPDase"/>
</dbReference>
<organism evidence="2 3">
    <name type="scientific">Paractinoplanes durhamensis</name>
    <dbReference type="NCBI Taxonomy" id="113563"/>
    <lineage>
        <taxon>Bacteria</taxon>
        <taxon>Bacillati</taxon>
        <taxon>Actinomycetota</taxon>
        <taxon>Actinomycetes</taxon>
        <taxon>Micromonosporales</taxon>
        <taxon>Micromonosporaceae</taxon>
        <taxon>Paractinoplanes</taxon>
    </lineage>
</organism>
<dbReference type="InterPro" id="IPR009097">
    <property type="entry name" value="Cyclic_Pdiesterase"/>
</dbReference>
<evidence type="ECO:0008006" key="4">
    <source>
        <dbReference type="Google" id="ProtNLM"/>
    </source>
</evidence>
<proteinExistence type="predicted"/>
<keyword evidence="3" id="KW-1185">Reference proteome</keyword>
<dbReference type="PANTHER" id="PTHR35561">
    <property type="entry name" value="RNA 2',3'-CYCLIC PHOSPHODIESTERASE"/>
    <property type="match status" value="1"/>
</dbReference>
<reference evidence="2 3" key="1">
    <citation type="submission" date="2021-01" db="EMBL/GenBank/DDBJ databases">
        <title>Whole genome shotgun sequence of Actinoplanes durhamensis NBRC 14914.</title>
        <authorList>
            <person name="Komaki H."/>
            <person name="Tamura T."/>
        </authorList>
    </citation>
    <scope>NUCLEOTIDE SEQUENCE [LARGE SCALE GENOMIC DNA]</scope>
    <source>
        <strain evidence="2 3">NBRC 14914</strain>
    </source>
</reference>
<gene>
    <name evidence="2" type="ORF">Adu01nite_50010</name>
</gene>
<evidence type="ECO:0000313" key="3">
    <source>
        <dbReference type="Proteomes" id="UP000637628"/>
    </source>
</evidence>
<dbReference type="Gene3D" id="3.90.1140.10">
    <property type="entry name" value="Cyclic phosphodiesterase"/>
    <property type="match status" value="1"/>
</dbReference>
<evidence type="ECO:0000313" key="2">
    <source>
        <dbReference type="EMBL" id="GIE03651.1"/>
    </source>
</evidence>
<protein>
    <recommendedName>
        <fullName evidence="4">2'-5' RNA ligase</fullName>
    </recommendedName>
</protein>
<sequence>MTLVFLGLAPPAAVASILDGLPASPRFSLRLTGARQLGQAACARVADSGALGELREQVREALTRGGFPPGSRPYQPHLTVTYRSDRSIREALTAYDGAAWPVTEFALVSSQNGEYTTLRTWALA</sequence>
<dbReference type="Pfam" id="PF13563">
    <property type="entry name" value="2_5_RNA_ligase2"/>
    <property type="match status" value="1"/>
</dbReference>
<evidence type="ECO:0000256" key="1">
    <source>
        <dbReference type="ARBA" id="ARBA00022801"/>
    </source>
</evidence>
<dbReference type="EMBL" id="BOML01000039">
    <property type="protein sequence ID" value="GIE03651.1"/>
    <property type="molecule type" value="Genomic_DNA"/>
</dbReference>
<keyword evidence="1" id="KW-0378">Hydrolase</keyword>
<comment type="caution">
    <text evidence="2">The sequence shown here is derived from an EMBL/GenBank/DDBJ whole genome shotgun (WGS) entry which is preliminary data.</text>
</comment>
<name>A0ABQ3Z1G0_9ACTN</name>
<dbReference type="PANTHER" id="PTHR35561:SF1">
    <property type="entry name" value="RNA 2',3'-CYCLIC PHOSPHODIESTERASE"/>
    <property type="match status" value="1"/>
</dbReference>
<dbReference type="SUPFAM" id="SSF55144">
    <property type="entry name" value="LigT-like"/>
    <property type="match status" value="1"/>
</dbReference>
<accession>A0ABQ3Z1G0</accession>